<accession>A0ABP6MHX4</accession>
<dbReference type="EMBL" id="BAAAUG010000060">
    <property type="protein sequence ID" value="GAA3109767.1"/>
    <property type="molecule type" value="Genomic_DNA"/>
</dbReference>
<dbReference type="Proteomes" id="UP001501637">
    <property type="component" value="Unassembled WGS sequence"/>
</dbReference>
<comment type="caution">
    <text evidence="1">The sequence shown here is derived from an EMBL/GenBank/DDBJ whole genome shotgun (WGS) entry which is preliminary data.</text>
</comment>
<gene>
    <name evidence="1" type="ORF">GCM10010449_35290</name>
</gene>
<sequence>MRSPAGPVERMRWFSFRWCLGGGGGAAKKRGRGKVFPGPTSVSVLVMRSGERGDEDRLDRVEPVLRLVEDDGVRRLEDLVGDLERA</sequence>
<reference evidence="2" key="1">
    <citation type="journal article" date="2019" name="Int. J. Syst. Evol. Microbiol.">
        <title>The Global Catalogue of Microorganisms (GCM) 10K type strain sequencing project: providing services to taxonomists for standard genome sequencing and annotation.</title>
        <authorList>
            <consortium name="The Broad Institute Genomics Platform"/>
            <consortium name="The Broad Institute Genome Sequencing Center for Infectious Disease"/>
            <person name="Wu L."/>
            <person name="Ma J."/>
        </authorList>
    </citation>
    <scope>NUCLEOTIDE SEQUENCE [LARGE SCALE GENOMIC DNA]</scope>
    <source>
        <strain evidence="2">JCM 9092</strain>
    </source>
</reference>
<protein>
    <submittedName>
        <fullName evidence="1">Uncharacterized protein</fullName>
    </submittedName>
</protein>
<evidence type="ECO:0000313" key="1">
    <source>
        <dbReference type="EMBL" id="GAA3109767.1"/>
    </source>
</evidence>
<organism evidence="1 2">
    <name type="scientific">Streptomyces rectiviolaceus</name>
    <dbReference type="NCBI Taxonomy" id="332591"/>
    <lineage>
        <taxon>Bacteria</taxon>
        <taxon>Bacillati</taxon>
        <taxon>Actinomycetota</taxon>
        <taxon>Actinomycetes</taxon>
        <taxon>Kitasatosporales</taxon>
        <taxon>Streptomycetaceae</taxon>
        <taxon>Streptomyces</taxon>
    </lineage>
</organism>
<keyword evidence="2" id="KW-1185">Reference proteome</keyword>
<name>A0ABP6MHX4_9ACTN</name>
<evidence type="ECO:0000313" key="2">
    <source>
        <dbReference type="Proteomes" id="UP001501637"/>
    </source>
</evidence>
<proteinExistence type="predicted"/>